<reference evidence="1" key="1">
    <citation type="journal article" date="2014" name="Front. Microbiol.">
        <title>High frequency of phylogenetically diverse reductive dehalogenase-homologous genes in deep subseafloor sedimentary metagenomes.</title>
        <authorList>
            <person name="Kawai M."/>
            <person name="Futagami T."/>
            <person name="Toyoda A."/>
            <person name="Takaki Y."/>
            <person name="Nishi S."/>
            <person name="Hori S."/>
            <person name="Arai W."/>
            <person name="Tsubouchi T."/>
            <person name="Morono Y."/>
            <person name="Uchiyama I."/>
            <person name="Ito T."/>
            <person name="Fujiyama A."/>
            <person name="Inagaki F."/>
            <person name="Takami H."/>
        </authorList>
    </citation>
    <scope>NUCLEOTIDE SEQUENCE</scope>
    <source>
        <strain evidence="1">Expedition CK06-06</strain>
    </source>
</reference>
<dbReference type="AlphaFoldDB" id="X0ZLU8"/>
<organism evidence="1">
    <name type="scientific">marine sediment metagenome</name>
    <dbReference type="NCBI Taxonomy" id="412755"/>
    <lineage>
        <taxon>unclassified sequences</taxon>
        <taxon>metagenomes</taxon>
        <taxon>ecological metagenomes</taxon>
    </lineage>
</organism>
<proteinExistence type="predicted"/>
<name>X0ZLU8_9ZZZZ</name>
<accession>X0ZLU8</accession>
<gene>
    <name evidence="1" type="ORF">S01H4_14073</name>
</gene>
<dbReference type="EMBL" id="BART01006180">
    <property type="protein sequence ID" value="GAG59047.1"/>
    <property type="molecule type" value="Genomic_DNA"/>
</dbReference>
<feature type="non-terminal residue" evidence="1">
    <location>
        <position position="68"/>
    </location>
</feature>
<comment type="caution">
    <text evidence="1">The sequence shown here is derived from an EMBL/GenBank/DDBJ whole genome shotgun (WGS) entry which is preliminary data.</text>
</comment>
<sequence>MSKLTEKEREAFERILSQDLNAINGKFMNQIKDFWNIARQEVKKTRGWDKLEQEKENLEEKKKEIINR</sequence>
<protein>
    <submittedName>
        <fullName evidence="1">Uncharacterized protein</fullName>
    </submittedName>
</protein>
<evidence type="ECO:0000313" key="1">
    <source>
        <dbReference type="EMBL" id="GAG59047.1"/>
    </source>
</evidence>